<reference evidence="2" key="1">
    <citation type="submission" date="2021-07" db="EMBL/GenBank/DDBJ databases">
        <authorList>
            <person name="Catto M.A."/>
            <person name="Jacobson A."/>
            <person name="Kennedy G."/>
            <person name="Labadie P."/>
            <person name="Hunt B.G."/>
            <person name="Srinivasan R."/>
        </authorList>
    </citation>
    <scope>NUCLEOTIDE SEQUENCE</scope>
    <source>
        <strain evidence="2">PL_HMW_Pooled</strain>
        <tissue evidence="2">Head</tissue>
    </source>
</reference>
<proteinExistence type="predicted"/>
<organism evidence="2 3">
    <name type="scientific">Frankliniella fusca</name>
    <dbReference type="NCBI Taxonomy" id="407009"/>
    <lineage>
        <taxon>Eukaryota</taxon>
        <taxon>Metazoa</taxon>
        <taxon>Ecdysozoa</taxon>
        <taxon>Arthropoda</taxon>
        <taxon>Hexapoda</taxon>
        <taxon>Insecta</taxon>
        <taxon>Pterygota</taxon>
        <taxon>Neoptera</taxon>
        <taxon>Paraneoptera</taxon>
        <taxon>Thysanoptera</taxon>
        <taxon>Terebrantia</taxon>
        <taxon>Thripoidea</taxon>
        <taxon>Thripidae</taxon>
        <taxon>Frankliniella</taxon>
    </lineage>
</organism>
<keyword evidence="1" id="KW-0732">Signal</keyword>
<sequence length="96" mass="10353">MLEFGQSLSLLVTVALLGGLAQLARLGVPGVSRGRPEAQLAVVRLLQDAVLPLRGQGRRVHRGLQVHPGAPEAHRGACRVVEHRGQFHLSTARQRT</sequence>
<dbReference type="Proteomes" id="UP001219518">
    <property type="component" value="Unassembled WGS sequence"/>
</dbReference>
<evidence type="ECO:0000256" key="1">
    <source>
        <dbReference type="SAM" id="SignalP"/>
    </source>
</evidence>
<feature type="signal peptide" evidence="1">
    <location>
        <begin position="1"/>
        <end position="26"/>
    </location>
</feature>
<keyword evidence="3" id="KW-1185">Reference proteome</keyword>
<dbReference type="GO" id="GO:0016301">
    <property type="term" value="F:kinase activity"/>
    <property type="evidence" value="ECO:0007669"/>
    <property type="project" value="UniProtKB-KW"/>
</dbReference>
<dbReference type="EMBL" id="JAHWGI010001301">
    <property type="protein sequence ID" value="KAK3927952.1"/>
    <property type="molecule type" value="Genomic_DNA"/>
</dbReference>
<comment type="caution">
    <text evidence="2">The sequence shown here is derived from an EMBL/GenBank/DDBJ whole genome shotgun (WGS) entry which is preliminary data.</text>
</comment>
<reference evidence="2" key="2">
    <citation type="journal article" date="2023" name="BMC Genomics">
        <title>Pest status, molecular evolution, and epigenetic factors derived from the genome assembly of Frankliniella fusca, a thysanopteran phytovirus vector.</title>
        <authorList>
            <person name="Catto M.A."/>
            <person name="Labadie P.E."/>
            <person name="Jacobson A.L."/>
            <person name="Kennedy G.G."/>
            <person name="Srinivasan R."/>
            <person name="Hunt B.G."/>
        </authorList>
    </citation>
    <scope>NUCLEOTIDE SEQUENCE</scope>
    <source>
        <strain evidence="2">PL_HMW_Pooled</strain>
    </source>
</reference>
<feature type="chain" id="PRO_5042118028" evidence="1">
    <location>
        <begin position="27"/>
        <end position="96"/>
    </location>
</feature>
<name>A0AAE1LRR6_9NEOP</name>
<accession>A0AAE1LRR6</accession>
<dbReference type="AlphaFoldDB" id="A0AAE1LRR6"/>
<evidence type="ECO:0000313" key="2">
    <source>
        <dbReference type="EMBL" id="KAK3927952.1"/>
    </source>
</evidence>
<keyword evidence="2" id="KW-0808">Transferase</keyword>
<keyword evidence="2" id="KW-0418">Kinase</keyword>
<evidence type="ECO:0000313" key="3">
    <source>
        <dbReference type="Proteomes" id="UP001219518"/>
    </source>
</evidence>
<gene>
    <name evidence="2" type="ORF">KUF71_016237</name>
</gene>
<protein>
    <submittedName>
        <fullName evidence="2">Serine/threonine-protein kinase PBL4</fullName>
    </submittedName>
</protein>